<dbReference type="GO" id="GO:0006997">
    <property type="term" value="P:nucleus organization"/>
    <property type="evidence" value="ECO:0007669"/>
    <property type="project" value="TreeGrafter"/>
</dbReference>
<evidence type="ECO:0000256" key="6">
    <source>
        <dbReference type="ARBA" id="ARBA00022989"/>
    </source>
</evidence>
<reference evidence="16" key="1">
    <citation type="submission" date="2018-11" db="EMBL/GenBank/DDBJ databases">
        <authorList>
            <consortium name="Pathogen Informatics"/>
        </authorList>
    </citation>
    <scope>NUCLEOTIDE SEQUENCE [LARGE SCALE GENOMIC DNA]</scope>
</reference>
<keyword evidence="9" id="KW-0009">Actin-binding</keyword>
<dbReference type="InterPro" id="IPR036872">
    <property type="entry name" value="CH_dom_sf"/>
</dbReference>
<dbReference type="FunFam" id="1.10.418.10:FF:000099">
    <property type="entry name" value="Nuclear anchorage protein 1"/>
    <property type="match status" value="1"/>
</dbReference>
<keyword evidence="5" id="KW-0677">Repeat</keyword>
<evidence type="ECO:0000256" key="13">
    <source>
        <dbReference type="ARBA" id="ARBA00060498"/>
    </source>
</evidence>
<evidence type="ECO:0000256" key="14">
    <source>
        <dbReference type="SAM" id="MobiDB-lite"/>
    </source>
</evidence>
<feature type="region of interest" description="Disordered" evidence="14">
    <location>
        <begin position="80"/>
        <end position="99"/>
    </location>
</feature>
<dbReference type="PROSITE" id="PS00020">
    <property type="entry name" value="ACTININ_2"/>
    <property type="match status" value="1"/>
</dbReference>
<keyword evidence="4" id="KW-0812">Transmembrane</keyword>
<dbReference type="GO" id="GO:0007097">
    <property type="term" value="P:nuclear migration"/>
    <property type="evidence" value="ECO:0007669"/>
    <property type="project" value="TreeGrafter"/>
</dbReference>
<dbReference type="InterPro" id="IPR001715">
    <property type="entry name" value="CH_dom"/>
</dbReference>
<evidence type="ECO:0000256" key="12">
    <source>
        <dbReference type="ARBA" id="ARBA00060457"/>
    </source>
</evidence>
<accession>A0A3P7XL28</accession>
<feature type="compositionally biased region" description="Low complexity" evidence="14">
    <location>
        <begin position="48"/>
        <end position="57"/>
    </location>
</feature>
<sequence length="281" mass="32501">MVNNNASDIADGNPRIVLGLIWQIILHFQIESNMALLREWGWGSTSMQQPPQQQQLQYSRESSPLQAAPSPTKKSRLVAFLSPGPSTSSSSTDSPKMSVKHVKSSVEQVMLRWINAEIAQKLNIRVENMDRDWKDGVMFNALVHRWRPDVVDMDKVRTAEPRENLENAFELAHKHLGIYKLLEVDDVLGAKPDKRSIITYVSQFIRTYGKSPPVEDNTAHKDFLEWLAFTYRLDLKNNEQGMYFRVRREFIEYRSLYNTIMATKLNYTIEELAEIQERSVV</sequence>
<dbReference type="GO" id="GO:0003779">
    <property type="term" value="F:actin binding"/>
    <property type="evidence" value="ECO:0007669"/>
    <property type="project" value="UniProtKB-KW"/>
</dbReference>
<dbReference type="Gene3D" id="1.10.418.10">
    <property type="entry name" value="Calponin-like domain"/>
    <property type="match status" value="2"/>
</dbReference>
<feature type="domain" description="Calponin-homology (CH)" evidence="15">
    <location>
        <begin position="104"/>
        <end position="209"/>
    </location>
</feature>
<dbReference type="SMART" id="SM00033">
    <property type="entry name" value="CH"/>
    <property type="match status" value="1"/>
</dbReference>
<dbReference type="Pfam" id="PF00307">
    <property type="entry name" value="CH"/>
    <property type="match status" value="1"/>
</dbReference>
<dbReference type="PANTHER" id="PTHR21524:SF5">
    <property type="entry name" value="SPECTRIN REPEAT CONTAINING NUCLEAR ENVELOPE PROTEIN 2"/>
    <property type="match status" value="1"/>
</dbReference>
<evidence type="ECO:0000256" key="2">
    <source>
        <dbReference type="ARBA" id="ARBA00004528"/>
    </source>
</evidence>
<comment type="subcellular location">
    <subcellularLocation>
        <location evidence="1">Cytoplasm</location>
        <location evidence="1">Cytoskeleton</location>
    </subcellularLocation>
    <subcellularLocation>
        <location evidence="12">Endomembrane system</location>
        <topology evidence="12">Single-pass type IV membrane protein</topology>
        <orientation evidence="12">Cytoplasmic side</orientation>
    </subcellularLocation>
    <subcellularLocation>
        <location evidence="2">Nucleus membrane</location>
        <topology evidence="2">Single-pass membrane protein</topology>
        <orientation evidence="2">Cytoplasmic side</orientation>
    </subcellularLocation>
    <subcellularLocation>
        <location evidence="13">Nucleus membrane</location>
        <topology evidence="13">Single-pass type IV membrane protein</topology>
    </subcellularLocation>
</comment>
<dbReference type="AlphaFoldDB" id="A0A3P7XL28"/>
<evidence type="ECO:0000256" key="10">
    <source>
        <dbReference type="ARBA" id="ARBA00023212"/>
    </source>
</evidence>
<evidence type="ECO:0000256" key="1">
    <source>
        <dbReference type="ARBA" id="ARBA00004245"/>
    </source>
</evidence>
<evidence type="ECO:0000256" key="8">
    <source>
        <dbReference type="ARBA" id="ARBA00023136"/>
    </source>
</evidence>
<protein>
    <recommendedName>
        <fullName evidence="15">Calponin-homology (CH) domain-containing protein</fullName>
    </recommendedName>
</protein>
<keyword evidence="6" id="KW-1133">Transmembrane helix</keyword>
<dbReference type="OrthoDB" id="18740at2759"/>
<name>A0A3P7XL28_HELPZ</name>
<evidence type="ECO:0000256" key="5">
    <source>
        <dbReference type="ARBA" id="ARBA00022737"/>
    </source>
</evidence>
<keyword evidence="10" id="KW-0206">Cytoskeleton</keyword>
<feature type="region of interest" description="Disordered" evidence="14">
    <location>
        <begin position="47"/>
        <end position="74"/>
    </location>
</feature>
<evidence type="ECO:0000256" key="11">
    <source>
        <dbReference type="ARBA" id="ARBA00023242"/>
    </source>
</evidence>
<dbReference type="GO" id="GO:0048471">
    <property type="term" value="C:perinuclear region of cytoplasm"/>
    <property type="evidence" value="ECO:0007669"/>
    <property type="project" value="TreeGrafter"/>
</dbReference>
<feature type="compositionally biased region" description="Low complexity" evidence="14">
    <location>
        <begin position="82"/>
        <end position="95"/>
    </location>
</feature>
<dbReference type="InterPro" id="IPR001589">
    <property type="entry name" value="Actinin_actin-bd_CS"/>
</dbReference>
<evidence type="ECO:0000259" key="15">
    <source>
        <dbReference type="PROSITE" id="PS50021"/>
    </source>
</evidence>
<dbReference type="PROSITE" id="PS50021">
    <property type="entry name" value="CH"/>
    <property type="match status" value="1"/>
</dbReference>
<keyword evidence="3" id="KW-0963">Cytoplasm</keyword>
<evidence type="ECO:0000313" key="16">
    <source>
        <dbReference type="EMBL" id="VDO60397.1"/>
    </source>
</evidence>
<dbReference type="GO" id="GO:0019894">
    <property type="term" value="F:kinesin binding"/>
    <property type="evidence" value="ECO:0007669"/>
    <property type="project" value="TreeGrafter"/>
</dbReference>
<keyword evidence="7" id="KW-0175">Coiled coil</keyword>
<dbReference type="PANTHER" id="PTHR21524">
    <property type="entry name" value="SPECTRIN REPEAT CONTAINING NUCLEAR ENVELOPE PROTEIN 2"/>
    <property type="match status" value="1"/>
</dbReference>
<organism evidence="16">
    <name type="scientific">Heligmosomoides polygyrus</name>
    <name type="common">Parasitic roundworm</name>
    <dbReference type="NCBI Taxonomy" id="6339"/>
    <lineage>
        <taxon>Eukaryota</taxon>
        <taxon>Metazoa</taxon>
        <taxon>Ecdysozoa</taxon>
        <taxon>Nematoda</taxon>
        <taxon>Chromadorea</taxon>
        <taxon>Rhabditida</taxon>
        <taxon>Rhabditina</taxon>
        <taxon>Rhabditomorpha</taxon>
        <taxon>Strongyloidea</taxon>
        <taxon>Heligmosomidae</taxon>
        <taxon>Heligmosomoides</taxon>
    </lineage>
</organism>
<gene>
    <name evidence="16" type="ORF">HPBE_LOCUS4198</name>
</gene>
<dbReference type="GO" id="GO:0007010">
    <property type="term" value="P:cytoskeleton organization"/>
    <property type="evidence" value="ECO:0007669"/>
    <property type="project" value="TreeGrafter"/>
</dbReference>
<dbReference type="EMBL" id="UZAH01025283">
    <property type="protein sequence ID" value="VDO60397.1"/>
    <property type="molecule type" value="Genomic_DNA"/>
</dbReference>
<dbReference type="GO" id="GO:0031965">
    <property type="term" value="C:nuclear membrane"/>
    <property type="evidence" value="ECO:0007669"/>
    <property type="project" value="UniProtKB-SubCell"/>
</dbReference>
<evidence type="ECO:0000256" key="3">
    <source>
        <dbReference type="ARBA" id="ARBA00022490"/>
    </source>
</evidence>
<proteinExistence type="predicted"/>
<dbReference type="GO" id="GO:0005856">
    <property type="term" value="C:cytoskeleton"/>
    <property type="evidence" value="ECO:0007669"/>
    <property type="project" value="UniProtKB-SubCell"/>
</dbReference>
<dbReference type="SUPFAM" id="SSF47576">
    <property type="entry name" value="Calponin-homology domain, CH-domain"/>
    <property type="match status" value="1"/>
</dbReference>
<evidence type="ECO:0000256" key="7">
    <source>
        <dbReference type="ARBA" id="ARBA00023054"/>
    </source>
</evidence>
<keyword evidence="11" id="KW-0539">Nucleus</keyword>
<keyword evidence="8" id="KW-0472">Membrane</keyword>
<evidence type="ECO:0000256" key="4">
    <source>
        <dbReference type="ARBA" id="ARBA00022692"/>
    </source>
</evidence>
<evidence type="ECO:0000256" key="9">
    <source>
        <dbReference type="ARBA" id="ARBA00023203"/>
    </source>
</evidence>